<organism evidence="6 7">
    <name type="scientific">Cannabis sativa</name>
    <name type="common">Hemp</name>
    <name type="synonym">Marijuana</name>
    <dbReference type="NCBI Taxonomy" id="3483"/>
    <lineage>
        <taxon>Eukaryota</taxon>
        <taxon>Viridiplantae</taxon>
        <taxon>Streptophyta</taxon>
        <taxon>Embryophyta</taxon>
        <taxon>Tracheophyta</taxon>
        <taxon>Spermatophyta</taxon>
        <taxon>Magnoliopsida</taxon>
        <taxon>eudicotyledons</taxon>
        <taxon>Gunneridae</taxon>
        <taxon>Pentapetalae</taxon>
        <taxon>rosids</taxon>
        <taxon>fabids</taxon>
        <taxon>Rosales</taxon>
        <taxon>Cannabaceae</taxon>
        <taxon>Cannabis</taxon>
    </lineage>
</organism>
<dbReference type="AlphaFoldDB" id="A0A7J6H7X8"/>
<dbReference type="GO" id="GO:0031559">
    <property type="term" value="F:oxidosqualene cyclase activity"/>
    <property type="evidence" value="ECO:0007669"/>
    <property type="project" value="UniProtKB-ARBA"/>
</dbReference>
<reference evidence="6 7" key="1">
    <citation type="journal article" date="2020" name="bioRxiv">
        <title>Sequence and annotation of 42 cannabis genomes reveals extensive copy number variation in cannabinoid synthesis and pathogen resistance genes.</title>
        <authorList>
            <person name="Mckernan K.J."/>
            <person name="Helbert Y."/>
            <person name="Kane L.T."/>
            <person name="Ebling H."/>
            <person name="Zhang L."/>
            <person name="Liu B."/>
            <person name="Eaton Z."/>
            <person name="Mclaughlin S."/>
            <person name="Kingan S."/>
            <person name="Baybayan P."/>
            <person name="Concepcion G."/>
            <person name="Jordan M."/>
            <person name="Riva A."/>
            <person name="Barbazuk W."/>
            <person name="Harkins T."/>
        </authorList>
    </citation>
    <scope>NUCLEOTIDE SEQUENCE [LARGE SCALE GENOMIC DNA]</scope>
    <source>
        <strain evidence="7">cv. Jamaican Lion 4</strain>
        <tissue evidence="6">Leaf</tissue>
    </source>
</reference>
<dbReference type="SUPFAM" id="SSF48239">
    <property type="entry name" value="Terpenoid cyclases/Protein prenyltransferases"/>
    <property type="match status" value="2"/>
</dbReference>
<comment type="caution">
    <text evidence="6">The sequence shown here is derived from an EMBL/GenBank/DDBJ whole genome shotgun (WGS) entry which is preliminary data.</text>
</comment>
<feature type="non-terminal residue" evidence="6">
    <location>
        <position position="607"/>
    </location>
</feature>
<evidence type="ECO:0000256" key="2">
    <source>
        <dbReference type="ARBA" id="ARBA00022737"/>
    </source>
</evidence>
<feature type="domain" description="Squalene cyclase C-terminal" evidence="4">
    <location>
        <begin position="393"/>
        <end position="573"/>
    </location>
</feature>
<feature type="domain" description="Squalene cyclase N-terminal" evidence="5">
    <location>
        <begin position="136"/>
        <end position="206"/>
    </location>
</feature>
<evidence type="ECO:0000256" key="3">
    <source>
        <dbReference type="ARBA" id="ARBA00023235"/>
    </source>
</evidence>
<accession>A0A7J6H7X8</accession>
<dbReference type="Proteomes" id="UP000583929">
    <property type="component" value="Unassembled WGS sequence"/>
</dbReference>
<dbReference type="PANTHER" id="PTHR11764">
    <property type="entry name" value="TERPENE CYCLASE/MUTASE FAMILY MEMBER"/>
    <property type="match status" value="1"/>
</dbReference>
<dbReference type="Pfam" id="PF13243">
    <property type="entry name" value="SQHop_cyclase_C"/>
    <property type="match status" value="1"/>
</dbReference>
<dbReference type="Pfam" id="PF13249">
    <property type="entry name" value="SQHop_cyclase_N"/>
    <property type="match status" value="1"/>
</dbReference>
<dbReference type="Gene3D" id="1.50.10.20">
    <property type="match status" value="2"/>
</dbReference>
<name>A0A7J6H7X8_CANSA</name>
<proteinExistence type="inferred from homology"/>
<dbReference type="PANTHER" id="PTHR11764:SF19">
    <property type="entry name" value="TERPENE CYCLASE_MUTASE FAMILY MEMBER"/>
    <property type="match status" value="1"/>
</dbReference>
<dbReference type="InterPro" id="IPR018333">
    <property type="entry name" value="Squalene_cyclase"/>
</dbReference>
<sequence>IAEGEPWLKTVNNHVGRQCWEFDPDAGTPQELAQIEHFRQQFNKNRFCKRQSSDLLMRMQLIKESNTTSSSNCLERSMEINIEESNDIDNFKMREEGVLVKNTLRKALTYFSSIQAHDGHWPAECAAGLVFLPPLNEDGGWGQHIEGPSTMFGSVENYVSLRLLGEGPNDGEENSIAKGRKWILDHGGAVGIPSWGKFWLSVLGKMGALARLVYMPMSFLYGKRFVGPITGLVQSLRQELYTDPYHQINWNKARNTVAKEDLFYPHPLVQDMVWGVLYHCAEPILKLWPFSKLREKALKVALNHIHYEDEVSNYLSVASQEKGVGAQSWDAALAVQAIISCNLTQEFAHTLRKAHHFLKASQIRNNLPGNYTKMYRHISKGGWTFNTADQGEKMDTECFYDAVNVLMTYQNNEGGFSAWEPQRGYHWLEYLNPIEFLADTVVERDYVECSSSAIQSLVLFRKLYPTHRRDELDKCISKGESYILNSQNSDVCYTYGTWFGVEALRACGKNYSNCPSFRKACQFLLSNQLSDGGWGESYLSSVNEVYTNIEGDRSTVFNTALAVLALIGAGQEVNGVYMKNGVLNFASYRNIFPIWAIGEYRRQVLLN</sequence>
<evidence type="ECO:0000256" key="1">
    <source>
        <dbReference type="ARBA" id="ARBA00009755"/>
    </source>
</evidence>
<dbReference type="InterPro" id="IPR032697">
    <property type="entry name" value="SQ_cyclase_N"/>
</dbReference>
<comment type="similarity">
    <text evidence="1">Belongs to the terpene cyclase/mutase family.</text>
</comment>
<keyword evidence="2" id="KW-0677">Repeat</keyword>
<evidence type="ECO:0000259" key="5">
    <source>
        <dbReference type="Pfam" id="PF13249"/>
    </source>
</evidence>
<dbReference type="EMBL" id="JAATIQ010000060">
    <property type="protein sequence ID" value="KAF4391215.1"/>
    <property type="molecule type" value="Genomic_DNA"/>
</dbReference>
<dbReference type="GO" id="GO:0016104">
    <property type="term" value="P:triterpenoid biosynthetic process"/>
    <property type="evidence" value="ECO:0007669"/>
    <property type="project" value="InterPro"/>
</dbReference>
<evidence type="ECO:0000259" key="4">
    <source>
        <dbReference type="Pfam" id="PF13243"/>
    </source>
</evidence>
<evidence type="ECO:0000313" key="7">
    <source>
        <dbReference type="Proteomes" id="UP000583929"/>
    </source>
</evidence>
<keyword evidence="7" id="KW-1185">Reference proteome</keyword>
<dbReference type="InterPro" id="IPR008930">
    <property type="entry name" value="Terpenoid_cyclase/PrenylTrfase"/>
</dbReference>
<gene>
    <name evidence="6" type="ORF">G4B88_016525</name>
</gene>
<evidence type="ECO:0008006" key="8">
    <source>
        <dbReference type="Google" id="ProtNLM"/>
    </source>
</evidence>
<dbReference type="InterPro" id="IPR032696">
    <property type="entry name" value="SQ_cyclase_C"/>
</dbReference>
<keyword evidence="3" id="KW-0413">Isomerase</keyword>
<evidence type="ECO:0000313" key="6">
    <source>
        <dbReference type="EMBL" id="KAF4391215.1"/>
    </source>
</evidence>
<dbReference type="GO" id="GO:0005811">
    <property type="term" value="C:lipid droplet"/>
    <property type="evidence" value="ECO:0007669"/>
    <property type="project" value="InterPro"/>
</dbReference>
<protein>
    <recommendedName>
        <fullName evidence="8">Terpene cyclase/mutase family member</fullName>
    </recommendedName>
</protein>